<dbReference type="InterPro" id="IPR038330">
    <property type="entry name" value="TspO/MBR-related_sf"/>
</dbReference>
<feature type="transmembrane region" description="Helical" evidence="6">
    <location>
        <begin position="54"/>
        <end position="75"/>
    </location>
</feature>
<feature type="transmembrane region" description="Helical" evidence="6">
    <location>
        <begin position="87"/>
        <end position="105"/>
    </location>
</feature>
<comment type="caution">
    <text evidence="7">The sequence shown here is derived from an EMBL/GenBank/DDBJ whole genome shotgun (WGS) entry which is preliminary data.</text>
</comment>
<evidence type="ECO:0000256" key="1">
    <source>
        <dbReference type="ARBA" id="ARBA00004141"/>
    </source>
</evidence>
<feature type="transmembrane region" description="Helical" evidence="6">
    <location>
        <begin position="139"/>
        <end position="160"/>
    </location>
</feature>
<name>A0ABQ4V8W3_9MYCO</name>
<dbReference type="EMBL" id="BPRH01001738">
    <property type="protein sequence ID" value="GJF14527.1"/>
    <property type="molecule type" value="Genomic_DNA"/>
</dbReference>
<keyword evidence="4 6" id="KW-1133">Transmembrane helix</keyword>
<dbReference type="Proteomes" id="UP001060504">
    <property type="component" value="Unassembled WGS sequence"/>
</dbReference>
<dbReference type="PANTHER" id="PTHR10057">
    <property type="entry name" value="PERIPHERAL-TYPE BENZODIAZEPINE RECEPTOR"/>
    <property type="match status" value="1"/>
</dbReference>
<evidence type="ECO:0000313" key="7">
    <source>
        <dbReference type="EMBL" id="GJF14527.1"/>
    </source>
</evidence>
<sequence length="164" mass="17819">MNDGSSPSRPKSAVALAVSAVAVIIAAGIGGLAASSATRDYALLQQPSWAPPAWLFGPAWTLLYTLMAIAAWLVWRTGPSPESRRALTLYAVQLVLNASWTPLFFGLGWRGFALVEICVLWIALVTTVVLFWRRSAVAGLLLVPYLTWTTFALILNFAVWQLNT</sequence>
<evidence type="ECO:0000256" key="6">
    <source>
        <dbReference type="SAM" id="Phobius"/>
    </source>
</evidence>
<protein>
    <submittedName>
        <fullName evidence="7">TspO/MBR-related protein</fullName>
    </submittedName>
</protein>
<evidence type="ECO:0000256" key="5">
    <source>
        <dbReference type="ARBA" id="ARBA00023136"/>
    </source>
</evidence>
<organism evidence="7 8">
    <name type="scientific">Mycolicibacterium cyprinidarum</name>
    <dbReference type="NCBI Taxonomy" id="2860311"/>
    <lineage>
        <taxon>Bacteria</taxon>
        <taxon>Bacillati</taxon>
        <taxon>Actinomycetota</taxon>
        <taxon>Actinomycetes</taxon>
        <taxon>Mycobacteriales</taxon>
        <taxon>Mycobacteriaceae</taxon>
        <taxon>Mycolicibacterium</taxon>
    </lineage>
</organism>
<proteinExistence type="inferred from homology"/>
<evidence type="ECO:0000256" key="2">
    <source>
        <dbReference type="ARBA" id="ARBA00007524"/>
    </source>
</evidence>
<dbReference type="CDD" id="cd15904">
    <property type="entry name" value="TSPO_MBR"/>
    <property type="match status" value="1"/>
</dbReference>
<dbReference type="Pfam" id="PF03073">
    <property type="entry name" value="TspO_MBR"/>
    <property type="match status" value="1"/>
</dbReference>
<keyword evidence="5 6" id="KW-0472">Membrane</keyword>
<dbReference type="Gene3D" id="1.20.1260.100">
    <property type="entry name" value="TspO/MBR protein"/>
    <property type="match status" value="1"/>
</dbReference>
<feature type="transmembrane region" description="Helical" evidence="6">
    <location>
        <begin position="12"/>
        <end position="34"/>
    </location>
</feature>
<evidence type="ECO:0000256" key="4">
    <source>
        <dbReference type="ARBA" id="ARBA00022989"/>
    </source>
</evidence>
<feature type="transmembrane region" description="Helical" evidence="6">
    <location>
        <begin position="111"/>
        <end position="132"/>
    </location>
</feature>
<comment type="similarity">
    <text evidence="2">Belongs to the TspO/BZRP family.</text>
</comment>
<dbReference type="PIRSF" id="PIRSF005859">
    <property type="entry name" value="PBR"/>
    <property type="match status" value="1"/>
</dbReference>
<evidence type="ECO:0000256" key="3">
    <source>
        <dbReference type="ARBA" id="ARBA00022692"/>
    </source>
</evidence>
<keyword evidence="8" id="KW-1185">Reference proteome</keyword>
<reference evidence="7 8" key="1">
    <citation type="submission" date="2021-08" db="EMBL/GenBank/DDBJ databases">
        <title>Draft genome sequence of Mycolicibacterium sp. NGTWS1702 strain.</title>
        <authorList>
            <person name="Matsumoto M."/>
            <person name="Tang B.C.C."/>
            <person name="Machida Y."/>
            <person name="Matoyama H."/>
            <person name="Kishihara T."/>
            <person name="Sato S."/>
            <person name="Kondo I."/>
            <person name="Sano M."/>
            <person name="Kato G."/>
        </authorList>
    </citation>
    <scope>NUCLEOTIDE SEQUENCE [LARGE SCALE GENOMIC DNA]</scope>
    <source>
        <strain evidence="7 8">NGTWSNA01</strain>
    </source>
</reference>
<evidence type="ECO:0000313" key="8">
    <source>
        <dbReference type="Proteomes" id="UP001060504"/>
    </source>
</evidence>
<comment type="subcellular location">
    <subcellularLocation>
        <location evidence="1">Membrane</location>
        <topology evidence="1">Multi-pass membrane protein</topology>
    </subcellularLocation>
</comment>
<dbReference type="InterPro" id="IPR004307">
    <property type="entry name" value="TspO_MBR"/>
</dbReference>
<accession>A0ABQ4V8W3</accession>
<dbReference type="PANTHER" id="PTHR10057:SF0">
    <property type="entry name" value="TRANSLOCATOR PROTEIN"/>
    <property type="match status" value="1"/>
</dbReference>
<keyword evidence="3 6" id="KW-0812">Transmembrane</keyword>
<gene>
    <name evidence="7" type="ORF">NGTWS1702_16540</name>
</gene>